<feature type="compositionally biased region" description="Basic and acidic residues" evidence="1">
    <location>
        <begin position="1"/>
        <end position="11"/>
    </location>
</feature>
<dbReference type="Proteomes" id="UP000002357">
    <property type="component" value="Chromosome"/>
</dbReference>
<feature type="region of interest" description="Disordered" evidence="1">
    <location>
        <begin position="1"/>
        <end position="56"/>
    </location>
</feature>
<feature type="compositionally biased region" description="Basic and acidic residues" evidence="1">
    <location>
        <begin position="37"/>
        <end position="56"/>
    </location>
</feature>
<protein>
    <submittedName>
        <fullName evidence="2">Uncharacterized protein</fullName>
    </submittedName>
</protein>
<evidence type="ECO:0000256" key="1">
    <source>
        <dbReference type="SAM" id="MobiDB-lite"/>
    </source>
</evidence>
<gene>
    <name evidence="2" type="ORF">SCLAV_4948</name>
</gene>
<sequence length="56" mass="5790">MLTGRGHDGRATVRPVARAPPPGAVPDVGPEVCPRTDGPERPVPDLRPRTDGPGDA</sequence>
<evidence type="ECO:0000313" key="2">
    <source>
        <dbReference type="EMBL" id="EFG10021.1"/>
    </source>
</evidence>
<proteinExistence type="predicted"/>
<dbReference type="EMBL" id="CM000913">
    <property type="protein sequence ID" value="EFG10021.1"/>
    <property type="molecule type" value="Genomic_DNA"/>
</dbReference>
<dbReference type="AlphaFoldDB" id="E2PW31"/>
<reference evidence="2 3" key="1">
    <citation type="journal article" date="2010" name="Genome Biol. Evol.">
        <title>The sequence of a 1.8-mb bacterial linear plasmid reveals a rich evolutionary reservoir of secondary metabolic pathways.</title>
        <authorList>
            <person name="Medema M.H."/>
            <person name="Trefzer A."/>
            <person name="Kovalchuk A."/>
            <person name="van den Berg M."/>
            <person name="Mueller U."/>
            <person name="Heijne W."/>
            <person name="Wu L."/>
            <person name="Alam M.T."/>
            <person name="Ronning C.M."/>
            <person name="Nierman W.C."/>
            <person name="Bovenberg R.A.L."/>
            <person name="Breitling R."/>
            <person name="Takano E."/>
        </authorList>
    </citation>
    <scope>NUCLEOTIDE SEQUENCE [LARGE SCALE GENOMIC DNA]</scope>
    <source>
        <strain evidence="3">ATCC 27064 / DSM 738 / JCM 4710 / NBRC 13307 / NCIMB 12785 / NRRL 3585 / VKM Ac-602</strain>
    </source>
</reference>
<organism evidence="2 3">
    <name type="scientific">Streptomyces clavuligerus</name>
    <dbReference type="NCBI Taxonomy" id="1901"/>
    <lineage>
        <taxon>Bacteria</taxon>
        <taxon>Bacillati</taxon>
        <taxon>Actinomycetota</taxon>
        <taxon>Actinomycetes</taxon>
        <taxon>Kitasatosporales</taxon>
        <taxon>Streptomycetaceae</taxon>
        <taxon>Streptomyces</taxon>
    </lineage>
</organism>
<name>E2PW31_STRCL</name>
<keyword evidence="3" id="KW-1185">Reference proteome</keyword>
<accession>E2PW31</accession>
<evidence type="ECO:0000313" key="3">
    <source>
        <dbReference type="Proteomes" id="UP000002357"/>
    </source>
</evidence>